<dbReference type="OrthoDB" id="9776955at2"/>
<dbReference type="Gene3D" id="3.40.50.2300">
    <property type="match status" value="2"/>
</dbReference>
<evidence type="ECO:0000313" key="1">
    <source>
        <dbReference type="EMBL" id="RBP28591.1"/>
    </source>
</evidence>
<organism evidence="1 2">
    <name type="scientific">Marinobacter pelagius</name>
    <dbReference type="NCBI Taxonomy" id="379482"/>
    <lineage>
        <taxon>Bacteria</taxon>
        <taxon>Pseudomonadati</taxon>
        <taxon>Pseudomonadota</taxon>
        <taxon>Gammaproteobacteria</taxon>
        <taxon>Pseudomonadales</taxon>
        <taxon>Marinobacteraceae</taxon>
        <taxon>Marinobacter</taxon>
    </lineage>
</organism>
<dbReference type="EMBL" id="QNRO01000011">
    <property type="protein sequence ID" value="RBP28591.1"/>
    <property type="molecule type" value="Genomic_DNA"/>
</dbReference>
<dbReference type="PANTHER" id="PTHR35271">
    <property type="entry name" value="ABC TRANSPORTER, SUBSTRATE-BINDING LIPOPROTEIN-RELATED"/>
    <property type="match status" value="1"/>
</dbReference>
<accession>A0A366GMH8</accession>
<dbReference type="Pfam" id="PF04392">
    <property type="entry name" value="ABC_sub_bind"/>
    <property type="match status" value="1"/>
</dbReference>
<dbReference type="PANTHER" id="PTHR35271:SF1">
    <property type="entry name" value="ABC TRANSPORTER, SUBSTRATE-BINDING LIPOPROTEIN"/>
    <property type="match status" value="1"/>
</dbReference>
<sequence length="338" mass="37300">MNRSVGTSLFTAVLLMLPLVLPMESAVASKSRFTIVMMVWRGCEEACKGFQDYIRQRDIPADILIRDANRDRSRLPGFVTEAKNRNVDLVVTWGTSVTRGVVGSIDQTDPAEHITQIPVVFMIVADPIGAGIIKSVESSGRENITGTLNRAPEEVQIKAIRAYRPFRKLGVLFNRNELNSVLNADAIDALARKEGFELVSYEFPLGADGKPAVDQMPDAISTMERANVDFIYVGSSSFLMANRDRLIKEATARGLPIATAYAAMASESGALIAVASRYYNVGKLAGFQAEQVLINRIRPIEVPIRNLSRFSYIVNMEAAHRLGMYPPLDVLRYAEVVE</sequence>
<gene>
    <name evidence="1" type="ORF">DET50_11196</name>
</gene>
<dbReference type="AlphaFoldDB" id="A0A366GMH8"/>
<name>A0A366GMH8_9GAMM</name>
<dbReference type="InterPro" id="IPR007487">
    <property type="entry name" value="ABC_transpt-TYRBP-like"/>
</dbReference>
<dbReference type="CDD" id="cd06325">
    <property type="entry name" value="PBP1_ABC_unchar_transporter"/>
    <property type="match status" value="1"/>
</dbReference>
<protein>
    <submittedName>
        <fullName evidence="1">Putative ABC transport system substrate-binding protein</fullName>
    </submittedName>
</protein>
<evidence type="ECO:0000313" key="2">
    <source>
        <dbReference type="Proteomes" id="UP000252995"/>
    </source>
</evidence>
<proteinExistence type="predicted"/>
<dbReference type="InterPro" id="IPR028082">
    <property type="entry name" value="Peripla_BP_I"/>
</dbReference>
<comment type="caution">
    <text evidence="1">The sequence shown here is derived from an EMBL/GenBank/DDBJ whole genome shotgun (WGS) entry which is preliminary data.</text>
</comment>
<dbReference type="RefSeq" id="WP_113862941.1">
    <property type="nucleotide sequence ID" value="NZ_QNRO01000011.1"/>
</dbReference>
<dbReference type="Proteomes" id="UP000252995">
    <property type="component" value="Unassembled WGS sequence"/>
</dbReference>
<dbReference type="SUPFAM" id="SSF53822">
    <property type="entry name" value="Periplasmic binding protein-like I"/>
    <property type="match status" value="1"/>
</dbReference>
<reference evidence="1 2" key="1">
    <citation type="submission" date="2018-06" db="EMBL/GenBank/DDBJ databases">
        <title>Freshwater and sediment microbial communities from various areas in North America, analyzing microbe dynamics in response to fracking.</title>
        <authorList>
            <person name="Lamendella R."/>
        </authorList>
    </citation>
    <scope>NUCLEOTIDE SEQUENCE [LARGE SCALE GENOMIC DNA]</scope>
    <source>
        <strain evidence="1 2">114J</strain>
    </source>
</reference>